<keyword evidence="2" id="KW-0223">Dioxygenase</keyword>
<dbReference type="PANTHER" id="PTHR12117:SF0">
    <property type="entry name" value="PROLYL 3-HYDROXYLASE OGFOD1"/>
    <property type="match status" value="1"/>
</dbReference>
<reference evidence="5 6" key="1">
    <citation type="submission" date="2019-02" db="EMBL/GenBank/DDBJ databases">
        <authorList>
            <person name="Li Y."/>
        </authorList>
    </citation>
    <scope>NUCLEOTIDE SEQUENCE [LARGE SCALE GENOMIC DNA]</scope>
    <source>
        <strain evidence="5 6">3-7</strain>
    </source>
</reference>
<comment type="caution">
    <text evidence="5">The sequence shown here is derived from an EMBL/GenBank/DDBJ whole genome shotgun (WGS) entry which is preliminary data.</text>
</comment>
<dbReference type="Pfam" id="PF13661">
    <property type="entry name" value="2OG-FeII_Oxy_4"/>
    <property type="match status" value="1"/>
</dbReference>
<dbReference type="OrthoDB" id="9783171at2"/>
<dbReference type="SMART" id="SM00702">
    <property type="entry name" value="P4Hc"/>
    <property type="match status" value="1"/>
</dbReference>
<dbReference type="GO" id="GO:0005737">
    <property type="term" value="C:cytoplasm"/>
    <property type="evidence" value="ECO:0007669"/>
    <property type="project" value="TreeGrafter"/>
</dbReference>
<dbReference type="InterPro" id="IPR039558">
    <property type="entry name" value="TPA1/OFD1_N"/>
</dbReference>
<dbReference type="GO" id="GO:0031543">
    <property type="term" value="F:peptidyl-proline dioxygenase activity"/>
    <property type="evidence" value="ECO:0007669"/>
    <property type="project" value="TreeGrafter"/>
</dbReference>
<proteinExistence type="predicted"/>
<evidence type="ECO:0000259" key="4">
    <source>
        <dbReference type="SMART" id="SM00702"/>
    </source>
</evidence>
<dbReference type="Gene3D" id="2.60.120.620">
    <property type="entry name" value="q2cbj1_9rhob like domain"/>
    <property type="match status" value="1"/>
</dbReference>
<dbReference type="AlphaFoldDB" id="A0A4Q6XTK9"/>
<feature type="domain" description="Prolyl 4-hydroxylase alpha subunit" evidence="4">
    <location>
        <begin position="132"/>
        <end position="302"/>
    </location>
</feature>
<comment type="cofactor">
    <cofactor evidence="1">
        <name>L-ascorbate</name>
        <dbReference type="ChEBI" id="CHEBI:38290"/>
    </cofactor>
</comment>
<evidence type="ECO:0000256" key="3">
    <source>
        <dbReference type="ARBA" id="ARBA00023002"/>
    </source>
</evidence>
<protein>
    <recommendedName>
        <fullName evidence="4">Prolyl 4-hydroxylase alpha subunit domain-containing protein</fullName>
    </recommendedName>
</protein>
<dbReference type="InterPro" id="IPR006620">
    <property type="entry name" value="Pro_4_hyd_alph"/>
</dbReference>
<gene>
    <name evidence="5" type="ORF">EWE75_14905</name>
</gene>
<accession>A0A4Q6XTK9</accession>
<dbReference type="GO" id="GO:0005506">
    <property type="term" value="F:iron ion binding"/>
    <property type="evidence" value="ECO:0007669"/>
    <property type="project" value="InterPro"/>
</dbReference>
<sequence>MSETDFRARGGCGLALPMRAHVESGPSIGQTRVARWLALRCYWTRRRETGVARDRLADRRTMTSAGEHALAVHPAIDWDRAAATIAATGRTRIANFLTEPSARRLHQNLASREDWRHVIGSGGKAFEIPATAYAALAVDTRTTLETTLHREATSSFRYRYDTIRVPEATPSFGVAGDPLRQFAALMNGAAMLDRVRTLIGDDSVALADAQATRYRPGHFLNRHDDAVAGKHRRAAYVMGLSRGWRAEWGGALAFLDDAGDIAEARNPGFNTLDLFLVPSNHFVACVAPYAGEDRLAITGWLRATGAP</sequence>
<dbReference type="Proteomes" id="UP000292085">
    <property type="component" value="Unassembled WGS sequence"/>
</dbReference>
<dbReference type="EMBL" id="SGIS01000023">
    <property type="protein sequence ID" value="RZF63620.1"/>
    <property type="molecule type" value="Genomic_DNA"/>
</dbReference>
<keyword evidence="6" id="KW-1185">Reference proteome</keyword>
<organism evidence="5 6">
    <name type="scientific">Sphingomonas populi</name>
    <dbReference type="NCBI Taxonomy" id="2484750"/>
    <lineage>
        <taxon>Bacteria</taxon>
        <taxon>Pseudomonadati</taxon>
        <taxon>Pseudomonadota</taxon>
        <taxon>Alphaproteobacteria</taxon>
        <taxon>Sphingomonadales</taxon>
        <taxon>Sphingomonadaceae</taxon>
        <taxon>Sphingomonas</taxon>
    </lineage>
</organism>
<evidence type="ECO:0000256" key="2">
    <source>
        <dbReference type="ARBA" id="ARBA00022964"/>
    </source>
</evidence>
<dbReference type="GO" id="GO:0006449">
    <property type="term" value="P:regulation of translational termination"/>
    <property type="evidence" value="ECO:0007669"/>
    <property type="project" value="TreeGrafter"/>
</dbReference>
<dbReference type="GO" id="GO:0031418">
    <property type="term" value="F:L-ascorbic acid binding"/>
    <property type="evidence" value="ECO:0007669"/>
    <property type="project" value="InterPro"/>
</dbReference>
<dbReference type="PANTHER" id="PTHR12117">
    <property type="entry name" value="HISTONE ACETYLTRANSFERASE COMPLEX"/>
    <property type="match status" value="1"/>
</dbReference>
<evidence type="ECO:0000256" key="1">
    <source>
        <dbReference type="ARBA" id="ARBA00001961"/>
    </source>
</evidence>
<dbReference type="InterPro" id="IPR051842">
    <property type="entry name" value="uS12_prolyl_hydroxylase"/>
</dbReference>
<keyword evidence="3" id="KW-0560">Oxidoreductase</keyword>
<evidence type="ECO:0000313" key="5">
    <source>
        <dbReference type="EMBL" id="RZF63620.1"/>
    </source>
</evidence>
<evidence type="ECO:0000313" key="6">
    <source>
        <dbReference type="Proteomes" id="UP000292085"/>
    </source>
</evidence>
<name>A0A4Q6XTK9_9SPHN</name>